<comment type="caution">
    <text evidence="2">The sequence shown here is derived from an EMBL/GenBank/DDBJ whole genome shotgun (WGS) entry which is preliminary data.</text>
</comment>
<gene>
    <name evidence="2" type="ORF">FRX31_020332</name>
</gene>
<protein>
    <recommendedName>
        <fullName evidence="1">DUF8039 domain-containing protein</fullName>
    </recommendedName>
</protein>
<dbReference type="Pfam" id="PF26133">
    <property type="entry name" value="DUF8039"/>
    <property type="match status" value="1"/>
</dbReference>
<dbReference type="EMBL" id="JABWDY010024650">
    <property type="protein sequence ID" value="KAF5190081.1"/>
    <property type="molecule type" value="Genomic_DNA"/>
</dbReference>
<name>A0A7J6VYY9_THATH</name>
<accession>A0A7J6VYY9</accession>
<evidence type="ECO:0000313" key="3">
    <source>
        <dbReference type="Proteomes" id="UP000554482"/>
    </source>
</evidence>
<feature type="non-terminal residue" evidence="2">
    <location>
        <position position="1"/>
    </location>
</feature>
<feature type="domain" description="DUF8039" evidence="1">
    <location>
        <begin position="20"/>
        <end position="107"/>
    </location>
</feature>
<evidence type="ECO:0000259" key="1">
    <source>
        <dbReference type="Pfam" id="PF26133"/>
    </source>
</evidence>
<evidence type="ECO:0000313" key="2">
    <source>
        <dbReference type="EMBL" id="KAF5190081.1"/>
    </source>
</evidence>
<reference evidence="2 3" key="1">
    <citation type="submission" date="2020-06" db="EMBL/GenBank/DDBJ databases">
        <title>Transcriptomic and genomic resources for Thalictrum thalictroides and T. hernandezii: Facilitating candidate gene discovery in an emerging model plant lineage.</title>
        <authorList>
            <person name="Arias T."/>
            <person name="Riano-Pachon D.M."/>
            <person name="Di Stilio V.S."/>
        </authorList>
    </citation>
    <scope>NUCLEOTIDE SEQUENCE [LARGE SCALE GENOMIC DNA]</scope>
    <source>
        <strain evidence="3">cv. WT478/WT964</strain>
        <tissue evidence="2">Leaves</tissue>
    </source>
</reference>
<dbReference type="InterPro" id="IPR058352">
    <property type="entry name" value="DUF8039"/>
</dbReference>
<sequence>MKNKGNNLEPEINDTNFLTDDFGKFKKCSLKLNSEGEIVAEGKVYVRIGLDEVVHFKPLGSDNVIVYIEHVHDLFKESSLPEVATGILETVNDALNILVAWPSKLVIEKVDVGEE</sequence>
<proteinExistence type="predicted"/>
<dbReference type="Proteomes" id="UP000554482">
    <property type="component" value="Unassembled WGS sequence"/>
</dbReference>
<organism evidence="2 3">
    <name type="scientific">Thalictrum thalictroides</name>
    <name type="common">Rue-anemone</name>
    <name type="synonym">Anemone thalictroides</name>
    <dbReference type="NCBI Taxonomy" id="46969"/>
    <lineage>
        <taxon>Eukaryota</taxon>
        <taxon>Viridiplantae</taxon>
        <taxon>Streptophyta</taxon>
        <taxon>Embryophyta</taxon>
        <taxon>Tracheophyta</taxon>
        <taxon>Spermatophyta</taxon>
        <taxon>Magnoliopsida</taxon>
        <taxon>Ranunculales</taxon>
        <taxon>Ranunculaceae</taxon>
        <taxon>Thalictroideae</taxon>
        <taxon>Thalictrum</taxon>
    </lineage>
</organism>
<dbReference type="AlphaFoldDB" id="A0A7J6VYY9"/>
<keyword evidence="3" id="KW-1185">Reference proteome</keyword>